<keyword evidence="1" id="KW-0732">Signal</keyword>
<evidence type="ECO:0008006" key="4">
    <source>
        <dbReference type="Google" id="ProtNLM"/>
    </source>
</evidence>
<organism evidence="2 3">
    <name type="scientific">Paraherbaspirillum soli</name>
    <dbReference type="NCBI Taxonomy" id="631222"/>
    <lineage>
        <taxon>Bacteria</taxon>
        <taxon>Pseudomonadati</taxon>
        <taxon>Pseudomonadota</taxon>
        <taxon>Betaproteobacteria</taxon>
        <taxon>Burkholderiales</taxon>
        <taxon>Oxalobacteraceae</taxon>
        <taxon>Paraherbaspirillum</taxon>
    </lineage>
</organism>
<feature type="chain" id="PRO_5047540086" description="Porin" evidence="1">
    <location>
        <begin position="23"/>
        <end position="412"/>
    </location>
</feature>
<evidence type="ECO:0000256" key="1">
    <source>
        <dbReference type="SAM" id="SignalP"/>
    </source>
</evidence>
<keyword evidence="3" id="KW-1185">Reference proteome</keyword>
<evidence type="ECO:0000313" key="3">
    <source>
        <dbReference type="Proteomes" id="UP001596045"/>
    </source>
</evidence>
<dbReference type="EMBL" id="JBHSMT010000029">
    <property type="protein sequence ID" value="MFC5475899.1"/>
    <property type="molecule type" value="Genomic_DNA"/>
</dbReference>
<gene>
    <name evidence="2" type="ORF">ACFPM8_18210</name>
</gene>
<dbReference type="RefSeq" id="WP_378999619.1">
    <property type="nucleotide sequence ID" value="NZ_JBHSMT010000029.1"/>
</dbReference>
<evidence type="ECO:0000313" key="2">
    <source>
        <dbReference type="EMBL" id="MFC5475899.1"/>
    </source>
</evidence>
<protein>
    <recommendedName>
        <fullName evidence="4">Porin</fullName>
    </recommendedName>
</protein>
<reference evidence="3" key="1">
    <citation type="journal article" date="2019" name="Int. J. Syst. Evol. Microbiol.">
        <title>The Global Catalogue of Microorganisms (GCM) 10K type strain sequencing project: providing services to taxonomists for standard genome sequencing and annotation.</title>
        <authorList>
            <consortium name="The Broad Institute Genomics Platform"/>
            <consortium name="The Broad Institute Genome Sequencing Center for Infectious Disease"/>
            <person name="Wu L."/>
            <person name="Ma J."/>
        </authorList>
    </citation>
    <scope>NUCLEOTIDE SEQUENCE [LARGE SCALE GENOMIC DNA]</scope>
    <source>
        <strain evidence="3">JCM 17066</strain>
    </source>
</reference>
<sequence>MRFFKCVAAALLGLSAAGAALADEAAASHQFSGDLRLDYYHVSKELDRRHDVVGATGDVKIESDWRQNISSKAVVRWHDPELSQTAPRTEVLEAFALWHSDRVDLKLGKQIVAWGRADGINPTDNLTPRNYRVQLPYEEDQRSGVSALKMNYFPDAQKTITLYLTPSFQPSKAPLPPDDGIAFLDQRPAHNRWPLAWKYDARGDRLDWSLSYFRGYKLLPEWQATDSASTVALHYPKISVFGADAALNLGRYGLRAEVARVLRDEAQTAGGFRSDWMLVAGVDRNFDDDLNINLQLIAQQTGNLADAASIVGADQRNLATVNAISFNQERKNKFGATMRIGKKWLNGTLEAELLAFSYFQPNTSYWRPLVAYALQDNVKLTVGAELYYGRANTYFGGSKSTQSLFAELRYHF</sequence>
<name>A0ABW0MDH1_9BURK</name>
<comment type="caution">
    <text evidence="2">The sequence shown here is derived from an EMBL/GenBank/DDBJ whole genome shotgun (WGS) entry which is preliminary data.</text>
</comment>
<feature type="signal peptide" evidence="1">
    <location>
        <begin position="1"/>
        <end position="22"/>
    </location>
</feature>
<accession>A0ABW0MDH1</accession>
<proteinExistence type="predicted"/>
<dbReference type="SUPFAM" id="SSF56935">
    <property type="entry name" value="Porins"/>
    <property type="match status" value="1"/>
</dbReference>
<dbReference type="Proteomes" id="UP001596045">
    <property type="component" value="Unassembled WGS sequence"/>
</dbReference>